<sequence>MRIPHERETADEERDTVRVREVEGDGETILTADLGPLGPGASLDVVEGTAIVVDGRNSSADERAPSVGGGGGGDRQIEVDLPAGVTGADVTLNNGVLTVRR</sequence>
<comment type="caution">
    <text evidence="2">The sequence shown here is derived from an EMBL/GenBank/DDBJ whole genome shotgun (WGS) entry which is preliminary data.</text>
</comment>
<feature type="region of interest" description="Disordered" evidence="1">
    <location>
        <begin position="56"/>
        <end position="78"/>
    </location>
</feature>
<dbReference type="AlphaFoldDB" id="A0ABD5PAX7"/>
<protein>
    <submittedName>
        <fullName evidence="2">Hsp20/alpha crystallin family protein</fullName>
    </submittedName>
</protein>
<dbReference type="Proteomes" id="UP001595921">
    <property type="component" value="Unassembled WGS sequence"/>
</dbReference>
<dbReference type="RefSeq" id="WP_267624614.1">
    <property type="nucleotide sequence ID" value="NZ_JAODIW010000009.1"/>
</dbReference>
<dbReference type="InterPro" id="IPR055551">
    <property type="entry name" value="DUF7127"/>
</dbReference>
<evidence type="ECO:0000313" key="2">
    <source>
        <dbReference type="EMBL" id="MFC4357883.1"/>
    </source>
</evidence>
<evidence type="ECO:0000256" key="1">
    <source>
        <dbReference type="SAM" id="MobiDB-lite"/>
    </source>
</evidence>
<gene>
    <name evidence="2" type="ORF">ACFO0N_07965</name>
</gene>
<dbReference type="Pfam" id="PF23444">
    <property type="entry name" value="DUF7127"/>
    <property type="match status" value="1"/>
</dbReference>
<proteinExistence type="predicted"/>
<dbReference type="EMBL" id="JBHSDS010000005">
    <property type="protein sequence ID" value="MFC4357883.1"/>
    <property type="molecule type" value="Genomic_DNA"/>
</dbReference>
<accession>A0ABD5PAX7</accession>
<reference evidence="2 3" key="1">
    <citation type="journal article" date="2019" name="Int. J. Syst. Evol. Microbiol.">
        <title>The Global Catalogue of Microorganisms (GCM) 10K type strain sequencing project: providing services to taxonomists for standard genome sequencing and annotation.</title>
        <authorList>
            <consortium name="The Broad Institute Genomics Platform"/>
            <consortium name="The Broad Institute Genome Sequencing Center for Infectious Disease"/>
            <person name="Wu L."/>
            <person name="Ma J."/>
        </authorList>
    </citation>
    <scope>NUCLEOTIDE SEQUENCE [LARGE SCALE GENOMIC DNA]</scope>
    <source>
        <strain evidence="2 3">CGMCC 1.12553</strain>
    </source>
</reference>
<organism evidence="2 3">
    <name type="scientific">Halobium salinum</name>
    <dbReference type="NCBI Taxonomy" id="1364940"/>
    <lineage>
        <taxon>Archaea</taxon>
        <taxon>Methanobacteriati</taxon>
        <taxon>Methanobacteriota</taxon>
        <taxon>Stenosarchaea group</taxon>
        <taxon>Halobacteria</taxon>
        <taxon>Halobacteriales</taxon>
        <taxon>Haloferacaceae</taxon>
        <taxon>Halobium</taxon>
    </lineage>
</organism>
<name>A0ABD5PAX7_9EURY</name>
<keyword evidence="3" id="KW-1185">Reference proteome</keyword>
<evidence type="ECO:0000313" key="3">
    <source>
        <dbReference type="Proteomes" id="UP001595921"/>
    </source>
</evidence>